<evidence type="ECO:0000256" key="2">
    <source>
        <dbReference type="ARBA" id="ARBA00022723"/>
    </source>
</evidence>
<dbReference type="InterPro" id="IPR013083">
    <property type="entry name" value="Znf_RING/FYVE/PHD"/>
</dbReference>
<feature type="compositionally biased region" description="Basic and acidic residues" evidence="8">
    <location>
        <begin position="1709"/>
        <end position="1729"/>
    </location>
</feature>
<dbReference type="InterPro" id="IPR036431">
    <property type="entry name" value="ARID_dom_sf"/>
</dbReference>
<dbReference type="PROSITE" id="PS51184">
    <property type="entry name" value="JMJC"/>
    <property type="match status" value="1"/>
</dbReference>
<dbReference type="PROSITE" id="PS01359">
    <property type="entry name" value="ZF_PHD_1"/>
    <property type="match status" value="1"/>
</dbReference>
<dbReference type="PROSITE" id="PS51011">
    <property type="entry name" value="ARID"/>
    <property type="match status" value="1"/>
</dbReference>
<proteinExistence type="predicted"/>
<keyword evidence="5" id="KW-0408">Iron</keyword>
<dbReference type="Pfam" id="PF08429">
    <property type="entry name" value="PLU-1"/>
    <property type="match status" value="1"/>
</dbReference>
<dbReference type="SMART" id="SM00249">
    <property type="entry name" value="PHD"/>
    <property type="match status" value="1"/>
</dbReference>
<keyword evidence="2" id="KW-0479">Metal-binding</keyword>
<keyword evidence="3 7" id="KW-0863">Zinc-finger</keyword>
<evidence type="ECO:0000256" key="3">
    <source>
        <dbReference type="ARBA" id="ARBA00022771"/>
    </source>
</evidence>
<dbReference type="SUPFAM" id="SSF46774">
    <property type="entry name" value="ARID-like"/>
    <property type="match status" value="1"/>
</dbReference>
<gene>
    <name evidence="12" type="ORF">CORT_0B08690</name>
</gene>
<evidence type="ECO:0000256" key="1">
    <source>
        <dbReference type="ARBA" id="ARBA00004123"/>
    </source>
</evidence>
<dbReference type="InterPro" id="IPR001965">
    <property type="entry name" value="Znf_PHD"/>
</dbReference>
<keyword evidence="6" id="KW-0539">Nucleus</keyword>
<dbReference type="GO" id="GO:0005634">
    <property type="term" value="C:nucleus"/>
    <property type="evidence" value="ECO:0007669"/>
    <property type="project" value="UniProtKB-SubCell"/>
</dbReference>
<dbReference type="KEGG" id="cot:CORT_0B08690"/>
<feature type="domain" description="JmjC" evidence="11">
    <location>
        <begin position="565"/>
        <end position="790"/>
    </location>
</feature>
<dbReference type="InterPro" id="IPR003347">
    <property type="entry name" value="JmjC_dom"/>
</dbReference>
<comment type="subcellular location">
    <subcellularLocation>
        <location evidence="1">Nucleus</location>
    </subcellularLocation>
</comment>
<feature type="compositionally biased region" description="Polar residues" evidence="8">
    <location>
        <begin position="1692"/>
        <end position="1708"/>
    </location>
</feature>
<dbReference type="SMART" id="SM00501">
    <property type="entry name" value="BRIGHT"/>
    <property type="match status" value="1"/>
</dbReference>
<dbReference type="RefSeq" id="XP_003868008.1">
    <property type="nucleotide sequence ID" value="XM_003867960.1"/>
</dbReference>
<reference evidence="12 13" key="1">
    <citation type="journal article" date="2012" name="PLoS ONE">
        <title>Sequence and analysis of the genome of the pathogenic yeast Candida orthopsilosis.</title>
        <authorList>
            <person name="Riccombeni A."/>
            <person name="Vidanes G."/>
            <person name="Proux-Wera E."/>
            <person name="Wolfe K.H."/>
            <person name="Butler G."/>
        </authorList>
    </citation>
    <scope>NUCLEOTIDE SEQUENCE [LARGE SCALE GENOMIC DNA]</scope>
    <source>
        <strain evidence="12 13">Co 90-125</strain>
    </source>
</reference>
<feature type="domain" description="PHD-type" evidence="9">
    <location>
        <begin position="1349"/>
        <end position="1396"/>
    </location>
</feature>
<dbReference type="eggNOG" id="KOG1246">
    <property type="taxonomic scope" value="Eukaryota"/>
</dbReference>
<dbReference type="Gene3D" id="2.60.120.650">
    <property type="entry name" value="Cupin"/>
    <property type="match status" value="1"/>
</dbReference>
<sequence>MTLYSEESGSPSIPHNLHRHLSTTIPSQTSTFPKSSRFFDTSTLPDLKHLEVSDEEHHQVLFNGQLSNFNYSPFNISQQKSKASPPIHYGSIPNKFFIVPFHHQEDNEIPFLHINEEIAKDPISLVDSLSELGKKYGAVKVKLPVKDEALFQTTNQVNSDLFWFHTDKLLNNPKNDELIVRLKFHRDLLEFHQSDQYHYFEDPETRRPKDKNGTNNLQFHLSKLPMIDKRPLDLYKLYQSVIVRGGFIEVINKKLWAQIGRELGYKGKIMTSLSSSLKASYQKILYPYELYVANRNMGMVKEEQTMETLSPSGKRNLQPLDMSEKKIKVDNRYYAPIIVGSAKQFKRQFRTKVSKGILANSPHLIDVKQPNTYVIKQNDKKRNKRAMDIVNAFITPQALLFASSSYIRDHQDGSSLTEVPKIASSYTLRQFMEKDIKFQEYIVQQNKDLFRADPGQRDCIGFKELESLYWRYIRNQDVDSVFSNGIELEMGKDLPSSVHGSGFVRIGDDMSNFKNALNNHQLSLSHAKQAVNAKNPNTTPHGFSHQNPWEYNQATSIDRTMESALYPWNLHNFSTLPNAILGTLNESDIGNQELTETRVNVGMTFSTENWTCEDHFTQLINYHFFGAPKRWYFIPESEFEKFEQLVRDATHDVMLASTVNHDEPVDMDKVCAALFRSNCDEIDTDLIIKSLENSVNAKSDVNLQHGNAKLDAICQHKEFKYNQDLRITPELLEKNNIRYTTTVQNPGEFIIKFPKTYSSAQSYGFNFTEETNFASSLWLDYAIEGENWLSKQGILPNFSVFKLLVTVAMIYDNGGYISFNSDVFARVASLYEALYLREIELRDKIRKLKIKETSVVEESLSDIIADDDHSSIFPSRVMITEIDSKDSMLISMESFLKYLDSPDFMDKFQVELQLFHSDDKLKSYFKILNEYSVNFESWIRNYETMMAQDSEITLKQYKILLNEGDKINSSIFSTAAAGEQPYDQHRLNLFGEYLNNLRHFTSSATQFIEDCQNILSLKHQQRIRNGQDSSSQERAFSLNELTSIVEKIPSLNFTCPEIDQILELKTEIENFDKASRSLISKKNRSLQEFDDLISLGESFGLDIPSLDFIIRIRDRLRWIKTYNLIEKGVDPYADKKEVFSIGHLKEFYNTGLKLLAEGDLEYIKSIETVLNQSIVFNNDVKRFLQYTYVHDLDLDKLKSIVDNFTQEKLFISSENYTVLSKIHTNMKLISSFKEKQKANQSTYHELKQLYNAIIDSGLEFETSKIQEALIETESWTGIQWSKFNNVKILTTMTNLVTDDNINPKLTLHTKLMEKLQWLLYKSEYNLSSDDKFEESSSFSSHQEEHDDPKFYCVCREYEHGTMVECEQCREWYHVQCVKDISNPKEDIYKCPVCLLLSSGQDKDRYLASKLTLNEVMDIYRVGKALKAAPVNETTVMGDLIELLKSYRDYIKLGEILNESNDQIRLEKLIFIVRKLYGCGLFIDDLYMEVLQHAKLAQKIILGEGKQNEPSVVATASGDETEPEFENGTNDVFEQESVGQRDLLTVEPTANGQFAKDSNGIDRSHLNEVVPENGTIDDKSNKQLNFVFYAPNETTHESTIQNGVYSVPTDQLSSQAVPPITSSDDYSEATNHTSTSLAPVEVKRNHHLEISRDGSVPEVSGSPKIEEPNQTLPKPGSGKHSFCKEVVLNGVVRNNGSENSDNSMNNHVSVSKDPEIKSGPDEKVDSIVSH</sequence>
<dbReference type="EMBL" id="HE681720">
    <property type="protein sequence ID" value="CCG22573.1"/>
    <property type="molecule type" value="Genomic_DNA"/>
</dbReference>
<dbReference type="GO" id="GO:0008270">
    <property type="term" value="F:zinc ion binding"/>
    <property type="evidence" value="ECO:0007669"/>
    <property type="project" value="UniProtKB-KW"/>
</dbReference>
<dbReference type="GO" id="GO:0003677">
    <property type="term" value="F:DNA binding"/>
    <property type="evidence" value="ECO:0007669"/>
    <property type="project" value="InterPro"/>
</dbReference>
<dbReference type="Pfam" id="PF02373">
    <property type="entry name" value="JmjC"/>
    <property type="match status" value="2"/>
</dbReference>
<dbReference type="CDD" id="cd16100">
    <property type="entry name" value="ARID"/>
    <property type="match status" value="1"/>
</dbReference>
<dbReference type="PANTHER" id="PTHR10694">
    <property type="entry name" value="LYSINE-SPECIFIC DEMETHYLASE"/>
    <property type="match status" value="1"/>
</dbReference>
<dbReference type="GO" id="GO:0034647">
    <property type="term" value="F:histone H3K4me/H3K4me2/H3K4me3 demethylase activity"/>
    <property type="evidence" value="ECO:0007669"/>
    <property type="project" value="TreeGrafter"/>
</dbReference>
<dbReference type="SMART" id="SM01014">
    <property type="entry name" value="ARID"/>
    <property type="match status" value="1"/>
</dbReference>
<evidence type="ECO:0000313" key="12">
    <source>
        <dbReference type="EMBL" id="CCG22573.1"/>
    </source>
</evidence>
<protein>
    <submittedName>
        <fullName evidence="12">Ecm5 protein</fullName>
    </submittedName>
</protein>
<accession>H8X061</accession>
<dbReference type="Pfam" id="PF01388">
    <property type="entry name" value="ARID"/>
    <property type="match status" value="1"/>
</dbReference>
<feature type="compositionally biased region" description="Basic and acidic residues" evidence="8">
    <location>
        <begin position="1640"/>
        <end position="1651"/>
    </location>
</feature>
<dbReference type="HOGENOM" id="CLU_240564_0_0_1"/>
<dbReference type="CDD" id="cd15518">
    <property type="entry name" value="PHD_Ecm5p_Lid2p_like"/>
    <property type="match status" value="1"/>
</dbReference>
<dbReference type="SUPFAM" id="SSF51197">
    <property type="entry name" value="Clavaminate synthase-like"/>
    <property type="match status" value="1"/>
</dbReference>
<evidence type="ECO:0000313" key="13">
    <source>
        <dbReference type="Proteomes" id="UP000005018"/>
    </source>
</evidence>
<evidence type="ECO:0000256" key="5">
    <source>
        <dbReference type="ARBA" id="ARBA00023004"/>
    </source>
</evidence>
<organism evidence="12 13">
    <name type="scientific">Candida orthopsilosis (strain 90-125)</name>
    <name type="common">Yeast</name>
    <dbReference type="NCBI Taxonomy" id="1136231"/>
    <lineage>
        <taxon>Eukaryota</taxon>
        <taxon>Fungi</taxon>
        <taxon>Dikarya</taxon>
        <taxon>Ascomycota</taxon>
        <taxon>Saccharomycotina</taxon>
        <taxon>Pichiomycetes</taxon>
        <taxon>Debaryomycetaceae</taxon>
        <taxon>Candida/Lodderomyces clade</taxon>
        <taxon>Candida</taxon>
    </lineage>
</organism>
<feature type="compositionally biased region" description="Polar residues" evidence="8">
    <location>
        <begin position="1611"/>
        <end position="1636"/>
    </location>
</feature>
<keyword evidence="4" id="KW-0862">Zinc</keyword>
<evidence type="ECO:0000259" key="9">
    <source>
        <dbReference type="PROSITE" id="PS50016"/>
    </source>
</evidence>
<feature type="region of interest" description="Disordered" evidence="8">
    <location>
        <begin position="1692"/>
        <end position="1729"/>
    </location>
</feature>
<dbReference type="InterPro" id="IPR011011">
    <property type="entry name" value="Znf_FYVE_PHD"/>
</dbReference>
<evidence type="ECO:0000256" key="8">
    <source>
        <dbReference type="SAM" id="MobiDB-lite"/>
    </source>
</evidence>
<evidence type="ECO:0000259" key="10">
    <source>
        <dbReference type="PROSITE" id="PS51011"/>
    </source>
</evidence>
<evidence type="ECO:0000256" key="6">
    <source>
        <dbReference type="ARBA" id="ARBA00023242"/>
    </source>
</evidence>
<dbReference type="SMART" id="SM00558">
    <property type="entry name" value="JmjC"/>
    <property type="match status" value="1"/>
</dbReference>
<evidence type="ECO:0000256" key="4">
    <source>
        <dbReference type="ARBA" id="ARBA00022833"/>
    </source>
</evidence>
<dbReference type="InterPro" id="IPR019786">
    <property type="entry name" value="Zinc_finger_PHD-type_CS"/>
</dbReference>
<dbReference type="InterPro" id="IPR013637">
    <property type="entry name" value="Lys_sp_deMease-like_dom"/>
</dbReference>
<dbReference type="Gene3D" id="3.30.40.10">
    <property type="entry name" value="Zinc/RING finger domain, C3HC4 (zinc finger)"/>
    <property type="match status" value="1"/>
</dbReference>
<feature type="domain" description="ARID" evidence="10">
    <location>
        <begin position="194"/>
        <end position="293"/>
    </location>
</feature>
<name>H8X061_CANO9</name>
<evidence type="ECO:0000256" key="7">
    <source>
        <dbReference type="PROSITE-ProRule" id="PRU00146"/>
    </source>
</evidence>
<dbReference type="GO" id="GO:0000785">
    <property type="term" value="C:chromatin"/>
    <property type="evidence" value="ECO:0007669"/>
    <property type="project" value="TreeGrafter"/>
</dbReference>
<keyword evidence="13" id="KW-1185">Reference proteome</keyword>
<dbReference type="PANTHER" id="PTHR10694:SF33">
    <property type="entry name" value="LYSINE-SPECIFIC DEMETHYLASE 5"/>
    <property type="match status" value="1"/>
</dbReference>
<dbReference type="Gene3D" id="1.10.150.60">
    <property type="entry name" value="ARID DNA-binding domain"/>
    <property type="match status" value="1"/>
</dbReference>
<dbReference type="OrthoDB" id="1678912at2759"/>
<dbReference type="SUPFAM" id="SSF57903">
    <property type="entry name" value="FYVE/PHD zinc finger"/>
    <property type="match status" value="1"/>
</dbReference>
<dbReference type="InterPro" id="IPR001606">
    <property type="entry name" value="ARID_dom"/>
</dbReference>
<feature type="region of interest" description="Disordered" evidence="8">
    <location>
        <begin position="1611"/>
        <end position="1680"/>
    </location>
</feature>
<evidence type="ECO:0000259" key="11">
    <source>
        <dbReference type="PROSITE" id="PS51184"/>
    </source>
</evidence>
<dbReference type="GeneID" id="14539052"/>
<dbReference type="PROSITE" id="PS50016">
    <property type="entry name" value="ZF_PHD_2"/>
    <property type="match status" value="1"/>
</dbReference>
<dbReference type="InterPro" id="IPR019787">
    <property type="entry name" value="Znf_PHD-finger"/>
</dbReference>
<dbReference type="Proteomes" id="UP000005018">
    <property type="component" value="Chromosome 2"/>
</dbReference>
<dbReference type="GO" id="GO:0006355">
    <property type="term" value="P:regulation of DNA-templated transcription"/>
    <property type="evidence" value="ECO:0007669"/>
    <property type="project" value="TreeGrafter"/>
</dbReference>